<dbReference type="Proteomes" id="UP000002173">
    <property type="component" value="Unassembled WGS sequence"/>
</dbReference>
<evidence type="ECO:0000256" key="1">
    <source>
        <dbReference type="SAM" id="MobiDB-lite"/>
    </source>
</evidence>
<dbReference type="InParanoid" id="A7AWD8"/>
<gene>
    <name evidence="2" type="ORF">BBOV_I002840</name>
</gene>
<organism evidence="2 3">
    <name type="scientific">Babesia bovis</name>
    <dbReference type="NCBI Taxonomy" id="5865"/>
    <lineage>
        <taxon>Eukaryota</taxon>
        <taxon>Sar</taxon>
        <taxon>Alveolata</taxon>
        <taxon>Apicomplexa</taxon>
        <taxon>Aconoidasida</taxon>
        <taxon>Piroplasmida</taxon>
        <taxon>Babesiidae</taxon>
        <taxon>Babesia</taxon>
    </lineage>
</organism>
<keyword evidence="3" id="KW-1185">Reference proteome</keyword>
<name>A7AWD8_BABBO</name>
<protein>
    <submittedName>
        <fullName evidence="2">Uncharacterized protein</fullName>
    </submittedName>
</protein>
<dbReference type="GeneID" id="5477150"/>
<feature type="region of interest" description="Disordered" evidence="1">
    <location>
        <begin position="459"/>
        <end position="639"/>
    </location>
</feature>
<comment type="caution">
    <text evidence="2">The sequence shown here is derived from an EMBL/GenBank/DDBJ whole genome shotgun (WGS) entry which is preliminary data.</text>
</comment>
<evidence type="ECO:0000313" key="3">
    <source>
        <dbReference type="Proteomes" id="UP000002173"/>
    </source>
</evidence>
<reference evidence="3" key="2">
    <citation type="journal article" date="2020" name="Data Brief">
        <title>Transcriptome dataset of Babesia bovis life stages within vertebrate and invertebrate hosts.</title>
        <authorList>
            <person name="Ueti M.W."/>
            <person name="Johnson W.C."/>
            <person name="Kappmeyer L.S."/>
            <person name="Herndon D.R."/>
            <person name="Mousel M.R."/>
            <person name="Reif K.E."/>
            <person name="Taus N.S."/>
            <person name="Ifeonu O.O."/>
            <person name="Silva J.C."/>
            <person name="Suarez C.E."/>
            <person name="Brayton K.A."/>
        </authorList>
    </citation>
    <scope>NUCLEOTIDE SEQUENCE [LARGE SCALE GENOMIC DNA]</scope>
</reference>
<reference evidence="2 3" key="1">
    <citation type="journal article" date="2007" name="PLoS Pathog.">
        <title>Genome sequence of Babesia bovis and comparative analysis of apicomplexan hemoprotozoa.</title>
        <authorList>
            <person name="Brayton K.A."/>
            <person name="Lau A.O.T."/>
            <person name="Herndon D.R."/>
            <person name="Hannick L."/>
            <person name="Kappmeyer L.S."/>
            <person name="Berens S.J."/>
            <person name="Bidwell S.L."/>
            <person name="Brown W.C."/>
            <person name="Crabtree J."/>
            <person name="Fadrosh D."/>
            <person name="Feldblum T."/>
            <person name="Forberger H.A."/>
            <person name="Haas B.J."/>
            <person name="Howell J.M."/>
            <person name="Khouri H."/>
            <person name="Koo H."/>
            <person name="Mann D.J."/>
            <person name="Norimine J."/>
            <person name="Paulsen I.T."/>
            <person name="Radune D."/>
            <person name="Ren Q."/>
            <person name="Smith R.K. Jr."/>
            <person name="Suarez C.E."/>
            <person name="White O."/>
            <person name="Wortman J.R."/>
            <person name="Knowles D.P. Jr."/>
            <person name="McElwain T.F."/>
            <person name="Nene V.M."/>
        </authorList>
    </citation>
    <scope>NUCLEOTIDE SEQUENCE [LARGE SCALE GENOMIC DNA]</scope>
    <source>
        <strain evidence="2">T2Bo</strain>
    </source>
</reference>
<evidence type="ECO:0000313" key="2">
    <source>
        <dbReference type="EMBL" id="EDO05366.1"/>
    </source>
</evidence>
<reference evidence="3" key="3">
    <citation type="journal article" date="2021" name="Int. J. Parasitol.">
        <title>Comparative analysis of gene expression between Babesia bovis blood stages and kinetes allowed by improved genome annotation.</title>
        <authorList>
            <person name="Ueti M.W."/>
            <person name="Johnson W.C."/>
            <person name="Kappmeyer L.S."/>
            <person name="Herndon D.R."/>
            <person name="Mousel M.R."/>
            <person name="Reif K.E."/>
            <person name="Taus N.S."/>
            <person name="Ifeonu O.O."/>
            <person name="Silva J.C."/>
            <person name="Suarez C.E."/>
            <person name="Brayton K.A."/>
        </authorList>
    </citation>
    <scope>NUCLEOTIDE SEQUENCE [LARGE SCALE GENOMIC DNA]</scope>
</reference>
<feature type="compositionally biased region" description="Polar residues" evidence="1">
    <location>
        <begin position="581"/>
        <end position="591"/>
    </location>
</feature>
<feature type="compositionally biased region" description="Polar residues" evidence="1">
    <location>
        <begin position="534"/>
        <end position="547"/>
    </location>
</feature>
<sequence length="748" mass="84412">MYLYKNGSAAVAVTAICLIFWTTVSGQLPQEDSKSATHIYSEFEDEATILEPLNSAGEQMVYEDIPNELAEMDKVTHVYTSKDEAASTGNKVVNTNLLEYADEAMSYVEGVYSRIQSYNTMYAGKSDELLDTMSKYTYLLSKMLNDKTGISHLSFVRRYLNHATKIKDDVRDASEARNNVMKEANAIYYGIKESYNTIKLDFERYYTKPGVVINTAVSSLMGIGESYKLLVKLHKRMFDATTAFRFVLNRLRATTVYMFSYLVCLDILYTEIMPLRMVAVQDVLGTKGTGDIMNSYHTNMINKRKAVKMLMRSPTLQEDVYHQIDRIYKEMSTLVERAKMMAKSTSSIVERIDKHGIKLLNRKIALVVDAWNDNYKRPIVMATKLNKEFKKLSKMANKIKDELNAVHTTKQSLYTMSTRCNELYAIARKLAGLEVVERCPTNTITIPTPTMTNIDQIYNGGPNVTSFGHDQRRSATSQQAEPLPPQCPTWNNSSPTTDGNGSTDVYRPFTHPDYRSYEPMDGDEDEDSPPPYQFHSSDYNPSGSESMMDSAKGCKRKYDEYNTEDSSTPKIVPPKPPRRISQMTTDANGTKNYVDGVEGESVPSPHADELARPTKSLDSSSNETAPSTPNESHGDNMTSDIKTMYIPADNRCTNENFDPLRESSNDEAHSNILDGTTLTYNGMGNDTYRNMLAVDLMDLLKRVLDVNRRVKYYQPAIKALKSKSDGVPGARTSKFIIAKVKEMNRMLE</sequence>
<feature type="compositionally biased region" description="Polar residues" evidence="1">
    <location>
        <begin position="462"/>
        <end position="480"/>
    </location>
</feature>
<dbReference type="KEGG" id="bbo:BBOV_I002840"/>
<feature type="compositionally biased region" description="Polar residues" evidence="1">
    <location>
        <begin position="488"/>
        <end position="503"/>
    </location>
</feature>
<dbReference type="EMBL" id="AAXT01000005">
    <property type="protein sequence ID" value="EDO05366.1"/>
    <property type="molecule type" value="Genomic_DNA"/>
</dbReference>
<proteinExistence type="predicted"/>
<dbReference type="VEuPathDB" id="PiroplasmaDB:BBOV_I002840"/>
<dbReference type="AlphaFoldDB" id="A7AWD8"/>
<accession>A7AWD8</accession>
<feature type="compositionally biased region" description="Polar residues" evidence="1">
    <location>
        <begin position="616"/>
        <end position="639"/>
    </location>
</feature>
<dbReference type="RefSeq" id="XP_001608934.1">
    <property type="nucleotide sequence ID" value="XM_001608884.1"/>
</dbReference>